<gene>
    <name evidence="2" type="ORF">MRATA1EN1_LOCUS5372</name>
</gene>
<dbReference type="InterPro" id="IPR031449">
    <property type="entry name" value="ANXA2R"/>
</dbReference>
<reference evidence="2" key="1">
    <citation type="submission" date="2023-04" db="EMBL/GenBank/DDBJ databases">
        <authorList>
            <consortium name="ELIXIR-Norway"/>
        </authorList>
    </citation>
    <scope>NUCLEOTIDE SEQUENCE [LARGE SCALE GENOMIC DNA]</scope>
</reference>
<accession>A0ABN8Y633</accession>
<feature type="compositionally biased region" description="Basic and acidic residues" evidence="1">
    <location>
        <begin position="1"/>
        <end position="12"/>
    </location>
</feature>
<evidence type="ECO:0000256" key="1">
    <source>
        <dbReference type="SAM" id="MobiDB-lite"/>
    </source>
</evidence>
<evidence type="ECO:0000313" key="3">
    <source>
        <dbReference type="Proteomes" id="UP001176941"/>
    </source>
</evidence>
<sequence length="124" mass="14000">MEHFPRCVREAWDSAEEPQEPELRRLLRSVNPKGWRLPCYPTLGELSPDKEDFNREEPSPPCRLLRPYCPKHGTQAQSPCRPRGESRASDTTPAPGQASPTPSGREDVARPESFPGRPNEEPNV</sequence>
<name>A0ABN8Y633_RANTA</name>
<evidence type="ECO:0000313" key="2">
    <source>
        <dbReference type="EMBL" id="CAI9156410.1"/>
    </source>
</evidence>
<keyword evidence="3" id="KW-1185">Reference proteome</keyword>
<proteinExistence type="predicted"/>
<dbReference type="Pfam" id="PF15721">
    <property type="entry name" value="ANXA2R"/>
    <property type="match status" value="1"/>
</dbReference>
<dbReference type="EMBL" id="OX459950">
    <property type="protein sequence ID" value="CAI9156410.1"/>
    <property type="molecule type" value="Genomic_DNA"/>
</dbReference>
<protein>
    <submittedName>
        <fullName evidence="2">Uncharacterized protein</fullName>
    </submittedName>
</protein>
<feature type="region of interest" description="Disordered" evidence="1">
    <location>
        <begin position="1"/>
        <end position="124"/>
    </location>
</feature>
<feature type="compositionally biased region" description="Basic and acidic residues" evidence="1">
    <location>
        <begin position="47"/>
        <end position="58"/>
    </location>
</feature>
<dbReference type="Proteomes" id="UP001176941">
    <property type="component" value="Chromosome 14"/>
</dbReference>
<organism evidence="2 3">
    <name type="scientific">Rangifer tarandus platyrhynchus</name>
    <name type="common">Svalbard reindeer</name>
    <dbReference type="NCBI Taxonomy" id="3082113"/>
    <lineage>
        <taxon>Eukaryota</taxon>
        <taxon>Metazoa</taxon>
        <taxon>Chordata</taxon>
        <taxon>Craniata</taxon>
        <taxon>Vertebrata</taxon>
        <taxon>Euteleostomi</taxon>
        <taxon>Mammalia</taxon>
        <taxon>Eutheria</taxon>
        <taxon>Laurasiatheria</taxon>
        <taxon>Artiodactyla</taxon>
        <taxon>Ruminantia</taxon>
        <taxon>Pecora</taxon>
        <taxon>Cervidae</taxon>
        <taxon>Odocoileinae</taxon>
        <taxon>Rangifer</taxon>
    </lineage>
</organism>
<feature type="compositionally biased region" description="Polar residues" evidence="1">
    <location>
        <begin position="89"/>
        <end position="102"/>
    </location>
</feature>